<protein>
    <submittedName>
        <fullName evidence="1">Uncharacterized protein</fullName>
    </submittedName>
</protein>
<comment type="caution">
    <text evidence="1">The sequence shown here is derived from an EMBL/GenBank/DDBJ whole genome shotgun (WGS) entry which is preliminary data.</text>
</comment>
<dbReference type="RefSeq" id="WP_101812038.1">
    <property type="nucleotide sequence ID" value="NZ_PKGI01000035.1"/>
</dbReference>
<gene>
    <name evidence="1" type="ORF">CYR79_07375</name>
</gene>
<evidence type="ECO:0000313" key="2">
    <source>
        <dbReference type="Proteomes" id="UP000234579"/>
    </source>
</evidence>
<dbReference type="EMBL" id="PKGI01000035">
    <property type="protein sequence ID" value="PLA76207.1"/>
    <property type="molecule type" value="Genomic_DNA"/>
</dbReference>
<dbReference type="AlphaFoldDB" id="A0A2I2AA28"/>
<proteinExistence type="predicted"/>
<name>A0A2I2AA28_9LACO</name>
<sequence length="79" mass="9162">MALAGEFWENVWEDAREEGREVGREEGREEGRKEMVSLFVQKLAKDGQTQPEIMTYLETELGLSEDEAQEYYQLAMTKA</sequence>
<accession>A0A2I2AA28</accession>
<evidence type="ECO:0000313" key="1">
    <source>
        <dbReference type="EMBL" id="PLA76207.1"/>
    </source>
</evidence>
<organism evidence="1 2">
    <name type="scientific">Ligilactobacillus agilis</name>
    <dbReference type="NCBI Taxonomy" id="1601"/>
    <lineage>
        <taxon>Bacteria</taxon>
        <taxon>Bacillati</taxon>
        <taxon>Bacillota</taxon>
        <taxon>Bacilli</taxon>
        <taxon>Lactobacillales</taxon>
        <taxon>Lactobacillaceae</taxon>
        <taxon>Ligilactobacillus</taxon>
    </lineage>
</organism>
<reference evidence="2" key="1">
    <citation type="submission" date="2017-12" db="EMBL/GenBank/DDBJ databases">
        <authorList>
            <person name="Christensen H."/>
        </authorList>
    </citation>
    <scope>NUCLEOTIDE SEQUENCE [LARGE SCALE GENOMIC DNA]</scope>
    <source>
        <strain evidence="2">268A</strain>
    </source>
</reference>
<dbReference type="Proteomes" id="UP000234579">
    <property type="component" value="Unassembled WGS sequence"/>
</dbReference>